<accession>A0A0Q0ZAQ6</accession>
<evidence type="ECO:0000256" key="4">
    <source>
        <dbReference type="ARBA" id="ARBA00022475"/>
    </source>
</evidence>
<dbReference type="PATRIC" id="fig|1544413.3.peg.63"/>
<keyword evidence="5 8" id="KW-0812">Transmembrane</keyword>
<evidence type="ECO:0000256" key="8">
    <source>
        <dbReference type="SAM" id="Phobius"/>
    </source>
</evidence>
<evidence type="ECO:0000256" key="2">
    <source>
        <dbReference type="ARBA" id="ARBA00010735"/>
    </source>
</evidence>
<evidence type="ECO:0000313" key="9">
    <source>
        <dbReference type="EMBL" id="KQB87017.1"/>
    </source>
</evidence>
<dbReference type="EMBL" id="LKEV01000001">
    <property type="protein sequence ID" value="KQB87017.1"/>
    <property type="molecule type" value="Genomic_DNA"/>
</dbReference>
<evidence type="ECO:0000256" key="6">
    <source>
        <dbReference type="ARBA" id="ARBA00022989"/>
    </source>
</evidence>
<dbReference type="GO" id="GO:1903785">
    <property type="term" value="P:L-valine transmembrane transport"/>
    <property type="evidence" value="ECO:0007669"/>
    <property type="project" value="TreeGrafter"/>
</dbReference>
<dbReference type="PANTHER" id="PTHR34979:SF1">
    <property type="entry name" value="INNER MEMBRANE PROTEIN YGAZ"/>
    <property type="match status" value="1"/>
</dbReference>
<feature type="transmembrane region" description="Helical" evidence="8">
    <location>
        <begin position="138"/>
        <end position="159"/>
    </location>
</feature>
<sequence length="240" mass="26344">MGGGRRHVSRETWQEIRSGIADTWTVGLGLIPLGLAFGMLMVQSGYAWWWTPIFSIVIYAGSMEFLAISLVGAGIGPFSAAVTGFMVNFRHLFYGLTFPREAIRSKAGQAYSTYALTDESYAVASAHPPGSLSGARVLTIQVFCQLLWVIPGILGVLLGQIIPPNIQGMDYALTALFIVLAWESFQNNKDFSLPLISGALAILAAFIAPGQLLMVALLLYFLILILRFRWDEDRAVRRQP</sequence>
<dbReference type="RefSeq" id="WP_055174714.1">
    <property type="nucleotide sequence ID" value="NZ_JAUSQY010000001.1"/>
</dbReference>
<dbReference type="STRING" id="1544413.Clow_00062"/>
<comment type="subcellular location">
    <subcellularLocation>
        <location evidence="1">Cell membrane</location>
        <topology evidence="1">Multi-pass membrane protein</topology>
    </subcellularLocation>
</comment>
<keyword evidence="10" id="KW-1185">Reference proteome</keyword>
<dbReference type="Pfam" id="PF03591">
    <property type="entry name" value="AzlC"/>
    <property type="match status" value="1"/>
</dbReference>
<reference evidence="9 10" key="1">
    <citation type="submission" date="2015-10" db="EMBL/GenBank/DDBJ databases">
        <title>Corynebacteirum lowii and Corynebacterium oculi species nova, derived from human clinical disease and and emended description of Corynebacterium mastiditis.</title>
        <authorList>
            <person name="Bernard K."/>
            <person name="Pacheco A.L."/>
            <person name="Mcdougall C."/>
            <person name="Burtx T."/>
            <person name="Weibe D."/>
            <person name="Tyler S."/>
            <person name="Olson A.B."/>
            <person name="Cnockaert M."/>
            <person name="Eguchi H."/>
            <person name="Kuwahara T."/>
            <person name="Nakayama-Imaohji H."/>
            <person name="Boudewijins M."/>
            <person name="Van Hoecke F."/>
            <person name="Bernier A.-M."/>
            <person name="Vandamme P."/>
        </authorList>
    </citation>
    <scope>NUCLEOTIDE SEQUENCE [LARGE SCALE GENOMIC DNA]</scope>
    <source>
        <strain evidence="9 10">NML 130206</strain>
    </source>
</reference>
<dbReference type="Proteomes" id="UP000050488">
    <property type="component" value="Unassembled WGS sequence"/>
</dbReference>
<dbReference type="AlphaFoldDB" id="A0A0Q0ZAQ6"/>
<comment type="caution">
    <text evidence="9">The sequence shown here is derived from an EMBL/GenBank/DDBJ whole genome shotgun (WGS) entry which is preliminary data.</text>
</comment>
<proteinExistence type="inferred from homology"/>
<gene>
    <name evidence="9" type="primary">ygaZ</name>
    <name evidence="9" type="ORF">Clow_00062</name>
</gene>
<keyword evidence="4" id="KW-1003">Cell membrane</keyword>
<comment type="similarity">
    <text evidence="2">Belongs to the AzlC family.</text>
</comment>
<dbReference type="GO" id="GO:0005886">
    <property type="term" value="C:plasma membrane"/>
    <property type="evidence" value="ECO:0007669"/>
    <property type="project" value="UniProtKB-SubCell"/>
</dbReference>
<evidence type="ECO:0000256" key="7">
    <source>
        <dbReference type="ARBA" id="ARBA00023136"/>
    </source>
</evidence>
<evidence type="ECO:0000256" key="1">
    <source>
        <dbReference type="ARBA" id="ARBA00004651"/>
    </source>
</evidence>
<dbReference type="OrthoDB" id="3181706at2"/>
<feature type="transmembrane region" description="Helical" evidence="8">
    <location>
        <begin position="48"/>
        <end position="71"/>
    </location>
</feature>
<evidence type="ECO:0000256" key="5">
    <source>
        <dbReference type="ARBA" id="ARBA00022692"/>
    </source>
</evidence>
<dbReference type="PANTHER" id="PTHR34979">
    <property type="entry name" value="INNER MEMBRANE PROTEIN YGAZ"/>
    <property type="match status" value="1"/>
</dbReference>
<feature type="transmembrane region" description="Helical" evidence="8">
    <location>
        <begin position="171"/>
        <end position="187"/>
    </location>
</feature>
<keyword evidence="7 8" id="KW-0472">Membrane</keyword>
<protein>
    <submittedName>
        <fullName evidence="9">Inner membrane protein YgaZ</fullName>
    </submittedName>
</protein>
<feature type="transmembrane region" description="Helical" evidence="8">
    <location>
        <begin position="199"/>
        <end position="228"/>
    </location>
</feature>
<feature type="transmembrane region" description="Helical" evidence="8">
    <location>
        <begin position="21"/>
        <end position="42"/>
    </location>
</feature>
<evidence type="ECO:0000313" key="10">
    <source>
        <dbReference type="Proteomes" id="UP000050488"/>
    </source>
</evidence>
<evidence type="ECO:0000256" key="3">
    <source>
        <dbReference type="ARBA" id="ARBA00022448"/>
    </source>
</evidence>
<name>A0A0Q0ZAQ6_9CORY</name>
<keyword evidence="6 8" id="KW-1133">Transmembrane helix</keyword>
<dbReference type="InterPro" id="IPR011606">
    <property type="entry name" value="Brnchd-chn_aa_trnsp_permease"/>
</dbReference>
<organism evidence="9 10">
    <name type="scientific">Corynebacterium lowii</name>
    <dbReference type="NCBI Taxonomy" id="1544413"/>
    <lineage>
        <taxon>Bacteria</taxon>
        <taxon>Bacillati</taxon>
        <taxon>Actinomycetota</taxon>
        <taxon>Actinomycetes</taxon>
        <taxon>Mycobacteriales</taxon>
        <taxon>Corynebacteriaceae</taxon>
        <taxon>Corynebacterium</taxon>
    </lineage>
</organism>
<keyword evidence="3" id="KW-0813">Transport</keyword>